<proteinExistence type="predicted"/>
<feature type="signal peptide" evidence="1">
    <location>
        <begin position="1"/>
        <end position="17"/>
    </location>
</feature>
<dbReference type="EMBL" id="WUAV01000005">
    <property type="protein sequence ID" value="KAF1751910.1"/>
    <property type="molecule type" value="Genomic_DNA"/>
</dbReference>
<dbReference type="InterPro" id="IPR020901">
    <property type="entry name" value="Prtase_inh_Kunz-CS"/>
</dbReference>
<evidence type="ECO:0000313" key="3">
    <source>
        <dbReference type="EMBL" id="KAF1751910.1"/>
    </source>
</evidence>
<dbReference type="RefSeq" id="XP_003114561.2">
    <property type="nucleotide sequence ID" value="XM_003114513.2"/>
</dbReference>
<dbReference type="CDD" id="cd00109">
    <property type="entry name" value="Kunitz-type"/>
    <property type="match status" value="1"/>
</dbReference>
<dbReference type="KEGG" id="crq:GCK72_018464"/>
<dbReference type="PANTHER" id="PTHR47248:SF5">
    <property type="entry name" value="BPTI_KUNITZ INHIBITOR DOMAIN-CONTAINING PROTEIN"/>
    <property type="match status" value="1"/>
</dbReference>
<feature type="domain" description="BPTI/Kunitz inhibitor" evidence="2">
    <location>
        <begin position="22"/>
        <end position="74"/>
    </location>
</feature>
<dbReference type="PROSITE" id="PS50279">
    <property type="entry name" value="BPTI_KUNITZ_2"/>
    <property type="match status" value="1"/>
</dbReference>
<dbReference type="PANTHER" id="PTHR47248">
    <property type="entry name" value="PROTEIN CBG06772"/>
    <property type="match status" value="1"/>
</dbReference>
<evidence type="ECO:0000256" key="1">
    <source>
        <dbReference type="SAM" id="SignalP"/>
    </source>
</evidence>
<gene>
    <name evidence="3" type="ORF">GCK72_018464</name>
</gene>
<feature type="chain" id="PRO_5025640100" description="BPTI/Kunitz inhibitor domain-containing protein" evidence="1">
    <location>
        <begin position="18"/>
        <end position="185"/>
    </location>
</feature>
<dbReference type="GO" id="GO:0004867">
    <property type="term" value="F:serine-type endopeptidase inhibitor activity"/>
    <property type="evidence" value="ECO:0007669"/>
    <property type="project" value="InterPro"/>
</dbReference>
<dbReference type="CTD" id="9812429"/>
<sequence length="185" mass="20253">MSRIILLVALCAFAVSGHYPKCFLPLSRGTSCSDPPSQRYHFDPKLNQCHAFQYKGCAGTLNNYKTLKDCEDTCALDPSNIIQCPLHTRTIFDSKNNNQCSKNSKSGEGCESPDAYCTHFASMSLCCNRTVVLGYQSDKSSTCPNGKARWQIDGSAVLAKSCEAVACPTGYTCQNGNFFSYCCEN</sequence>
<dbReference type="InterPro" id="IPR036880">
    <property type="entry name" value="Kunitz_BPTI_sf"/>
</dbReference>
<dbReference type="Pfam" id="PF00014">
    <property type="entry name" value="Kunitz_BPTI"/>
    <property type="match status" value="1"/>
</dbReference>
<accession>A0A6A5GA50</accession>
<dbReference type="Proteomes" id="UP000483820">
    <property type="component" value="Chromosome V"/>
</dbReference>
<dbReference type="InterPro" id="IPR002223">
    <property type="entry name" value="Kunitz_BPTI"/>
</dbReference>
<dbReference type="SUPFAM" id="SSF57362">
    <property type="entry name" value="BPTI-like"/>
    <property type="match status" value="1"/>
</dbReference>
<dbReference type="PROSITE" id="PS00280">
    <property type="entry name" value="BPTI_KUNITZ_1"/>
    <property type="match status" value="1"/>
</dbReference>
<reference evidence="3 4" key="1">
    <citation type="submission" date="2019-12" db="EMBL/GenBank/DDBJ databases">
        <title>Chromosome-level assembly of the Caenorhabditis remanei genome.</title>
        <authorList>
            <person name="Teterina A.A."/>
            <person name="Willis J.H."/>
            <person name="Phillips P.C."/>
        </authorList>
    </citation>
    <scope>NUCLEOTIDE SEQUENCE [LARGE SCALE GENOMIC DNA]</scope>
    <source>
        <strain evidence="3 4">PX506</strain>
        <tissue evidence="3">Whole organism</tissue>
    </source>
</reference>
<dbReference type="InterPro" id="IPR052861">
    <property type="entry name" value="BPTI/Kunitz_domain"/>
</dbReference>
<dbReference type="AlphaFoldDB" id="A0A6A5GA50"/>
<dbReference type="GeneID" id="9812429"/>
<evidence type="ECO:0000259" key="2">
    <source>
        <dbReference type="PROSITE" id="PS50279"/>
    </source>
</evidence>
<organism evidence="3 4">
    <name type="scientific">Caenorhabditis remanei</name>
    <name type="common">Caenorhabditis vulgaris</name>
    <dbReference type="NCBI Taxonomy" id="31234"/>
    <lineage>
        <taxon>Eukaryota</taxon>
        <taxon>Metazoa</taxon>
        <taxon>Ecdysozoa</taxon>
        <taxon>Nematoda</taxon>
        <taxon>Chromadorea</taxon>
        <taxon>Rhabditida</taxon>
        <taxon>Rhabditina</taxon>
        <taxon>Rhabditomorpha</taxon>
        <taxon>Rhabditoidea</taxon>
        <taxon>Rhabditidae</taxon>
        <taxon>Peloderinae</taxon>
        <taxon>Caenorhabditis</taxon>
    </lineage>
</organism>
<protein>
    <recommendedName>
        <fullName evidence="2">BPTI/Kunitz inhibitor domain-containing protein</fullName>
    </recommendedName>
</protein>
<keyword evidence="1" id="KW-0732">Signal</keyword>
<dbReference type="SMART" id="SM00131">
    <property type="entry name" value="KU"/>
    <property type="match status" value="1"/>
</dbReference>
<name>A0A6A5GA50_CAERE</name>
<evidence type="ECO:0000313" key="4">
    <source>
        <dbReference type="Proteomes" id="UP000483820"/>
    </source>
</evidence>
<comment type="caution">
    <text evidence="3">The sequence shown here is derived from an EMBL/GenBank/DDBJ whole genome shotgun (WGS) entry which is preliminary data.</text>
</comment>
<dbReference type="Gene3D" id="4.10.410.10">
    <property type="entry name" value="Pancreatic trypsin inhibitor Kunitz domain"/>
    <property type="match status" value="1"/>
</dbReference>